<dbReference type="PANTHER" id="PTHR47515">
    <property type="entry name" value="LOW CALCIUM RESPONSE LOCUS PROTEIN T"/>
    <property type="match status" value="1"/>
</dbReference>
<evidence type="ECO:0000313" key="2">
    <source>
        <dbReference type="Proteomes" id="UP000193200"/>
    </source>
</evidence>
<dbReference type="InterPro" id="IPR009057">
    <property type="entry name" value="Homeodomain-like_sf"/>
</dbReference>
<dbReference type="GO" id="GO:0006313">
    <property type="term" value="P:DNA transposition"/>
    <property type="evidence" value="ECO:0007669"/>
    <property type="project" value="InterPro"/>
</dbReference>
<protein>
    <submittedName>
        <fullName evidence="1">Transposase</fullName>
    </submittedName>
</protein>
<dbReference type="InterPro" id="IPR002514">
    <property type="entry name" value="Transposase_8"/>
</dbReference>
<dbReference type="SUPFAM" id="SSF46689">
    <property type="entry name" value="Homeodomain-like"/>
    <property type="match status" value="1"/>
</dbReference>
<keyword evidence="2" id="KW-1185">Reference proteome</keyword>
<dbReference type="PANTHER" id="PTHR47515:SF1">
    <property type="entry name" value="BLR2054 PROTEIN"/>
    <property type="match status" value="1"/>
</dbReference>
<dbReference type="InParanoid" id="A0A1Y5TLL7"/>
<dbReference type="Proteomes" id="UP000193200">
    <property type="component" value="Unassembled WGS sequence"/>
</dbReference>
<proteinExistence type="predicted"/>
<name>A0A1Y5TLL7_9PROT</name>
<evidence type="ECO:0000313" key="1">
    <source>
        <dbReference type="EMBL" id="SLN66874.1"/>
    </source>
</evidence>
<dbReference type="EMBL" id="FWFR01000002">
    <property type="protein sequence ID" value="SLN66874.1"/>
    <property type="molecule type" value="Genomic_DNA"/>
</dbReference>
<accession>A0A1Y5TLL7</accession>
<reference evidence="1 2" key="1">
    <citation type="submission" date="2017-03" db="EMBL/GenBank/DDBJ databases">
        <authorList>
            <person name="Afonso C.L."/>
            <person name="Miller P.J."/>
            <person name="Scott M.A."/>
            <person name="Spackman E."/>
            <person name="Goraichik I."/>
            <person name="Dimitrov K.M."/>
            <person name="Suarez D.L."/>
            <person name="Swayne D.E."/>
        </authorList>
    </citation>
    <scope>NUCLEOTIDE SEQUENCE [LARGE SCALE GENOMIC DNA]</scope>
    <source>
        <strain evidence="1 2">CECT 7691</strain>
    </source>
</reference>
<gene>
    <name evidence="1" type="ORF">OCH7691_03096</name>
</gene>
<dbReference type="OrthoDB" id="9809060at2"/>
<organism evidence="1 2">
    <name type="scientific">Oceanibacterium hippocampi</name>
    <dbReference type="NCBI Taxonomy" id="745714"/>
    <lineage>
        <taxon>Bacteria</taxon>
        <taxon>Pseudomonadati</taxon>
        <taxon>Pseudomonadota</taxon>
        <taxon>Alphaproteobacteria</taxon>
        <taxon>Sneathiellales</taxon>
        <taxon>Sneathiellaceae</taxon>
        <taxon>Oceanibacterium</taxon>
    </lineage>
</organism>
<sequence length="203" mass="22910">MKRSQFTEEQIIGILPEHEAGTQTADVCRRHAVSEATFYKWNSKYGGLEVSEAKRLKVLAADRSSARYRPRRPDDGEIRTRLRELSRLRRRFGYRRHHLLLAREGLVMNQKKPRRLYAEEQLQIRRRGGRKRALGTLAPMTKSSGSKLASGVGQVTGAFVCFSECLHPYAGAKFGRQTKMPASSMSLRAPVAIVALFQSPAPL</sequence>
<dbReference type="GO" id="GO:0003677">
    <property type="term" value="F:DNA binding"/>
    <property type="evidence" value="ECO:0007669"/>
    <property type="project" value="InterPro"/>
</dbReference>
<dbReference type="GO" id="GO:0004803">
    <property type="term" value="F:transposase activity"/>
    <property type="evidence" value="ECO:0007669"/>
    <property type="project" value="InterPro"/>
</dbReference>
<dbReference type="Pfam" id="PF01527">
    <property type="entry name" value="HTH_Tnp_1"/>
    <property type="match status" value="1"/>
</dbReference>
<dbReference type="AlphaFoldDB" id="A0A1Y5TLL7"/>